<accession>A0ABY5SBF6</accession>
<evidence type="ECO:0000313" key="2">
    <source>
        <dbReference type="Proteomes" id="UP001057877"/>
    </source>
</evidence>
<keyword evidence="2" id="KW-1185">Reference proteome</keyword>
<dbReference type="InterPro" id="IPR045441">
    <property type="entry name" value="DUF6506"/>
</dbReference>
<name>A0ABY5SBF6_9BACL</name>
<proteinExistence type="predicted"/>
<organism evidence="1 2">
    <name type="scientific">Paenibacillus spongiae</name>
    <dbReference type="NCBI Taxonomy" id="2909671"/>
    <lineage>
        <taxon>Bacteria</taxon>
        <taxon>Bacillati</taxon>
        <taxon>Bacillota</taxon>
        <taxon>Bacilli</taxon>
        <taxon>Bacillales</taxon>
        <taxon>Paenibacillaceae</taxon>
        <taxon>Paenibacillus</taxon>
    </lineage>
</organism>
<sequence>MKLRKWAFIYMGTGTEDPMADRAVIERGGLQTTIVVVPEPSRALQIAVELVNDGAQPIELCGVFGPVWTSRIMEATGGRVPIGSVSYGLEFASALARFTSAGSE</sequence>
<evidence type="ECO:0000313" key="1">
    <source>
        <dbReference type="EMBL" id="UVI31084.1"/>
    </source>
</evidence>
<gene>
    <name evidence="1" type="ORF">L1F29_04300</name>
</gene>
<reference evidence="1" key="1">
    <citation type="submission" date="2022-01" db="EMBL/GenBank/DDBJ databases">
        <title>Paenibacillus spongiae sp. nov., isolated from marine sponge.</title>
        <authorList>
            <person name="Li Z."/>
            <person name="Zhang M."/>
        </authorList>
    </citation>
    <scope>NUCLEOTIDE SEQUENCE</scope>
    <source>
        <strain evidence="1">PHS-Z3</strain>
    </source>
</reference>
<protein>
    <submittedName>
        <fullName evidence="1">DUF6506 family protein</fullName>
    </submittedName>
</protein>
<dbReference type="Pfam" id="PF20116">
    <property type="entry name" value="DUF6506"/>
    <property type="match status" value="1"/>
</dbReference>
<dbReference type="Proteomes" id="UP001057877">
    <property type="component" value="Chromosome"/>
</dbReference>
<dbReference type="RefSeq" id="WP_258387147.1">
    <property type="nucleotide sequence ID" value="NZ_CP091430.1"/>
</dbReference>
<dbReference type="EMBL" id="CP091430">
    <property type="protein sequence ID" value="UVI31084.1"/>
    <property type="molecule type" value="Genomic_DNA"/>
</dbReference>